<dbReference type="PANTHER" id="PTHR23327:SF42">
    <property type="entry name" value="LON PEPTIDASE N-TERMINAL DOMAIN AND RING FINGER PROTEIN C14F5.10C"/>
    <property type="match status" value="1"/>
</dbReference>
<dbReference type="InterPro" id="IPR001841">
    <property type="entry name" value="Znf_RING"/>
</dbReference>
<dbReference type="Pfam" id="PF13923">
    <property type="entry name" value="zf-C3HC4_2"/>
    <property type="match status" value="1"/>
</dbReference>
<evidence type="ECO:0000313" key="7">
    <source>
        <dbReference type="EMBL" id="KAF7776659.1"/>
    </source>
</evidence>
<reference evidence="7 8" key="1">
    <citation type="journal article" name="Sci. Rep.">
        <title>Telomere-to-telomere assembled and centromere annotated genomes of the two main subspecies of the button mushroom Agaricus bisporus reveal especially polymorphic chromosome ends.</title>
        <authorList>
            <person name="Sonnenberg A.S.M."/>
            <person name="Sedaghat-Telgerd N."/>
            <person name="Lavrijssen B."/>
            <person name="Ohm R.A."/>
            <person name="Hendrickx P.M."/>
            <person name="Scholtmeijer K."/>
            <person name="Baars J.J.P."/>
            <person name="van Peer A."/>
        </authorList>
    </citation>
    <scope>NUCLEOTIDE SEQUENCE [LARGE SCALE GENOMIC DNA]</scope>
    <source>
        <strain evidence="7 8">H119_p4</strain>
    </source>
</reference>
<dbReference type="SUPFAM" id="SSF57850">
    <property type="entry name" value="RING/U-box"/>
    <property type="match status" value="2"/>
</dbReference>
<feature type="compositionally biased region" description="Basic and acidic residues" evidence="5">
    <location>
        <begin position="185"/>
        <end position="196"/>
    </location>
</feature>
<feature type="domain" description="RING-type" evidence="6">
    <location>
        <begin position="273"/>
        <end position="311"/>
    </location>
</feature>
<organism evidence="7 8">
    <name type="scientific">Agaricus bisporus var. burnettii</name>
    <dbReference type="NCBI Taxonomy" id="192524"/>
    <lineage>
        <taxon>Eukaryota</taxon>
        <taxon>Fungi</taxon>
        <taxon>Dikarya</taxon>
        <taxon>Basidiomycota</taxon>
        <taxon>Agaricomycotina</taxon>
        <taxon>Agaricomycetes</taxon>
        <taxon>Agaricomycetidae</taxon>
        <taxon>Agaricales</taxon>
        <taxon>Agaricineae</taxon>
        <taxon>Agaricaceae</taxon>
        <taxon>Agaricus</taxon>
    </lineage>
</organism>
<dbReference type="Gene3D" id="3.30.40.10">
    <property type="entry name" value="Zinc/RING finger domain, C3HC4 (zinc finger)"/>
    <property type="match status" value="2"/>
</dbReference>
<evidence type="ECO:0000256" key="2">
    <source>
        <dbReference type="ARBA" id="ARBA00022771"/>
    </source>
</evidence>
<dbReference type="Gene3D" id="2.30.130.40">
    <property type="entry name" value="LON domain-like"/>
    <property type="match status" value="1"/>
</dbReference>
<keyword evidence="2 4" id="KW-0863">Zinc-finger</keyword>
<evidence type="ECO:0000259" key="6">
    <source>
        <dbReference type="PROSITE" id="PS50089"/>
    </source>
</evidence>
<dbReference type="AlphaFoldDB" id="A0A8H7F4G9"/>
<gene>
    <name evidence="7" type="ORF">Agabi119p4_5052</name>
</gene>
<dbReference type="InterPro" id="IPR015947">
    <property type="entry name" value="PUA-like_sf"/>
</dbReference>
<evidence type="ECO:0000313" key="8">
    <source>
        <dbReference type="Proteomes" id="UP000629468"/>
    </source>
</evidence>
<dbReference type="CDD" id="cd16514">
    <property type="entry name" value="RING-HC_LONFs_rpt2"/>
    <property type="match status" value="1"/>
</dbReference>
<feature type="compositionally biased region" description="Low complexity" evidence="5">
    <location>
        <begin position="26"/>
        <end position="42"/>
    </location>
</feature>
<dbReference type="PROSITE" id="PS50089">
    <property type="entry name" value="ZF_RING_2"/>
    <property type="match status" value="1"/>
</dbReference>
<keyword evidence="3" id="KW-0862">Zinc</keyword>
<dbReference type="Gene3D" id="1.20.58.1480">
    <property type="match status" value="1"/>
</dbReference>
<dbReference type="SMART" id="SM00184">
    <property type="entry name" value="RING"/>
    <property type="match status" value="2"/>
</dbReference>
<feature type="compositionally biased region" description="Basic residues" evidence="5">
    <location>
        <begin position="197"/>
        <end position="207"/>
    </location>
</feature>
<name>A0A8H7F4G9_AGABI</name>
<feature type="region of interest" description="Disordered" evidence="5">
    <location>
        <begin position="175"/>
        <end position="253"/>
    </location>
</feature>
<keyword evidence="1" id="KW-0479">Metal-binding</keyword>
<feature type="region of interest" description="Disordered" evidence="5">
    <location>
        <begin position="1"/>
        <end position="52"/>
    </location>
</feature>
<accession>A0A8H7F4G9</accession>
<dbReference type="InterPro" id="IPR046336">
    <property type="entry name" value="Lon_prtase_N_sf"/>
</dbReference>
<dbReference type="CDD" id="cd16449">
    <property type="entry name" value="RING-HC"/>
    <property type="match status" value="1"/>
</dbReference>
<dbReference type="InterPro" id="IPR013083">
    <property type="entry name" value="Znf_RING/FYVE/PHD"/>
</dbReference>
<dbReference type="SUPFAM" id="SSF88697">
    <property type="entry name" value="PUA domain-like"/>
    <property type="match status" value="1"/>
</dbReference>
<sequence length="572" mass="63688">MSSRKRKQDELGDRCGDADHRELSVRPAAADADAPRQDPAADPCRESPGPPPLSPAAVDALFCCAVCHGPLRQPATLHCGHSVCAVHVTGPSDQPPPDSPLPPRCPLRSCDSTLVPSPAQPRIPASSRVRYHPVPDAAARPVLVQPETVPEPRLDVTLSKVLDLVARTKQALLEDATTDSSDGEPDSHSSAHDHSVRRPRKRRRRRISPPPEDDSADDLLSHLRKQAVHQRTLSHDEPVLPSLPPSQTDTPLPRSKDAVLARFQKDLLVELTCEICFVLLYQPITTPCQHTFCAKCLHRSLDHSPACPLCRQDLPGFAYFQDHPTNKTLLSIILKTWPMLYRERAQFPRSSHSITLFRTKVPPHAPQMPRIAESPVWYDYGTKTSVQMLPDGRSMVETWGTFRFRIFERGTLDGYMVGRIERIDDYPEDLDASSFLFPSNSIITSPETPSSSSSASTPSDPAHPPTPPSLPIPIHPNSPTNEELMTTCRTFLHRLQRGTAPWVVQRLSSTYGTMPTDPSAFSFWVALVLPIDEHEKAKLLPLRSARLRLLLLVHWIEQLNSQWWFSSGCTIL</sequence>
<dbReference type="InterPro" id="IPR003111">
    <property type="entry name" value="Lon_prtase_N"/>
</dbReference>
<protein>
    <recommendedName>
        <fullName evidence="6">RING-type domain-containing protein</fullName>
    </recommendedName>
</protein>
<dbReference type="EMBL" id="JABXXO010000006">
    <property type="protein sequence ID" value="KAF7776659.1"/>
    <property type="molecule type" value="Genomic_DNA"/>
</dbReference>
<evidence type="ECO:0000256" key="3">
    <source>
        <dbReference type="ARBA" id="ARBA00022833"/>
    </source>
</evidence>
<feature type="compositionally biased region" description="Pro residues" evidence="5">
    <location>
        <begin position="461"/>
        <end position="476"/>
    </location>
</feature>
<dbReference type="Pfam" id="PF02190">
    <property type="entry name" value="LON_substr_bdg"/>
    <property type="match status" value="1"/>
</dbReference>
<evidence type="ECO:0000256" key="5">
    <source>
        <dbReference type="SAM" id="MobiDB-lite"/>
    </source>
</evidence>
<comment type="caution">
    <text evidence="7">The sequence shown here is derived from an EMBL/GenBank/DDBJ whole genome shotgun (WGS) entry which is preliminary data.</text>
</comment>
<evidence type="ECO:0000256" key="4">
    <source>
        <dbReference type="PROSITE-ProRule" id="PRU00175"/>
    </source>
</evidence>
<evidence type="ECO:0000256" key="1">
    <source>
        <dbReference type="ARBA" id="ARBA00022723"/>
    </source>
</evidence>
<dbReference type="PANTHER" id="PTHR23327">
    <property type="entry name" value="RING FINGER PROTEIN 127"/>
    <property type="match status" value="1"/>
</dbReference>
<feature type="region of interest" description="Disordered" evidence="5">
    <location>
        <begin position="444"/>
        <end position="479"/>
    </location>
</feature>
<proteinExistence type="predicted"/>
<dbReference type="GO" id="GO:0061630">
    <property type="term" value="F:ubiquitin protein ligase activity"/>
    <property type="evidence" value="ECO:0007669"/>
    <property type="project" value="TreeGrafter"/>
</dbReference>
<dbReference type="SMART" id="SM00464">
    <property type="entry name" value="LON"/>
    <property type="match status" value="1"/>
</dbReference>
<dbReference type="PROSITE" id="PS00518">
    <property type="entry name" value="ZF_RING_1"/>
    <property type="match status" value="1"/>
</dbReference>
<dbReference type="Proteomes" id="UP000629468">
    <property type="component" value="Unassembled WGS sequence"/>
</dbReference>
<feature type="compositionally biased region" description="Basic and acidic residues" evidence="5">
    <location>
        <begin position="7"/>
        <end position="24"/>
    </location>
</feature>
<dbReference type="GO" id="GO:0008270">
    <property type="term" value="F:zinc ion binding"/>
    <property type="evidence" value="ECO:0007669"/>
    <property type="project" value="UniProtKB-KW"/>
</dbReference>
<dbReference type="InterPro" id="IPR017907">
    <property type="entry name" value="Znf_RING_CS"/>
</dbReference>
<feature type="compositionally biased region" description="Low complexity" evidence="5">
    <location>
        <begin position="444"/>
        <end position="460"/>
    </location>
</feature>